<dbReference type="GO" id="GO:0009279">
    <property type="term" value="C:cell outer membrane"/>
    <property type="evidence" value="ECO:0007669"/>
    <property type="project" value="UniProtKB-SubCell"/>
</dbReference>
<evidence type="ECO:0000256" key="5">
    <source>
        <dbReference type="ARBA" id="ARBA00023136"/>
    </source>
</evidence>
<dbReference type="EMBL" id="CP045652">
    <property type="protein sequence ID" value="QGA26559.1"/>
    <property type="molecule type" value="Genomic_DNA"/>
</dbReference>
<evidence type="ECO:0000256" key="2">
    <source>
        <dbReference type="ARBA" id="ARBA00022448"/>
    </source>
</evidence>
<proteinExistence type="inferred from homology"/>
<organism evidence="10 11">
    <name type="scientific">Sphingobacterium zhuxiongii</name>
    <dbReference type="NCBI Taxonomy" id="2662364"/>
    <lineage>
        <taxon>Bacteria</taxon>
        <taxon>Pseudomonadati</taxon>
        <taxon>Bacteroidota</taxon>
        <taxon>Sphingobacteriia</taxon>
        <taxon>Sphingobacteriales</taxon>
        <taxon>Sphingobacteriaceae</taxon>
        <taxon>Sphingobacterium</taxon>
    </lineage>
</organism>
<keyword evidence="5 7" id="KW-0472">Membrane</keyword>
<protein>
    <submittedName>
        <fullName evidence="10">SusC/RagA family TonB-linked outer membrane protein</fullName>
    </submittedName>
</protein>
<dbReference type="Pfam" id="PF13715">
    <property type="entry name" value="CarbopepD_reg_2"/>
    <property type="match status" value="1"/>
</dbReference>
<name>A0A5Q0QBK8_9SPHI</name>
<dbReference type="Gene3D" id="2.60.40.1120">
    <property type="entry name" value="Carboxypeptidase-like, regulatory domain"/>
    <property type="match status" value="1"/>
</dbReference>
<sequence>MRNKPINFRGVPIVILFMMIGFFSFAQERLIRGKILDTEGNPLEGVSIKLKDIAGAGTLSAKDGTFQLQLSAAAKTLLISNVGYNAKQVHIGPSDNNISIRLESNTQDFEEVVVVGYGAMKKRDLTGAVASVNAKDLNTIPAGNPLEALQGKIAGVDIGAVTSPGSAPRIRIRGNRSLNASNEPLYVVDGIPRNSIDDIPVNDIESMEVLKDAASTAIYGSRGANGVVLVSTRRAKANTPTSVSYNTYVGMNKARFPKMMTGDEYVQFRRDVFRASHNNGWASGEPRNEDVFAAKELAIVNSGQFVDWQDLMYRKQSMNQEHNISIAHGSEKTQMVIFAGYRDEEGYYKTNDFKRYNLSVNLDHRISDALKIGLSSRLSNSDRNLFWAPDVNMLYMNPTATPYDEQGNMIWNPSVQQTAAWNILANYQEPYINNDNWVKSFNVLYAEYSFFDGFKLRSNFGLDLAQQKRREYYGSMTTLRYGRPDYARKAEEARTGILWDNILSYDKKFNKHSVNGTFVVSYQQQKTNGFFASGEGFPGEELEDWNLNSATQNLLMGSDYEKWTLGSLLGRFQYGYDSKYLLNFSFRADGSSVLADGNKWGYFPAVSAAWVIDQEEFFESKTINALKLRASYGVVGNSAIAPYSTLANTMQATYNFGEKTYFGYKLGGLVNKQLGWEYSGTYNFGLDFGLLSNRISGTFEFYKTATTDLLMKRSLPDFSGSESPGSNGIGSSPASVFQNIGSTSNTGFEAMITSNNIVSDKFSWSTTFNFYTNKEKIVSLLTDEDMVGNKWFIGQPIGVYYDYDKLGIWQTEEKDAAAGFQRKPGDPKLRDVNADGIIDADHDRVVLGQTSPKFGGFIRNSFGYKGFNLAIALEGKFGHMVESSMLGGNIFYDGTRWAPQALAGNYWTPDNPDGEYPYLNRAVEQRANLFGIRKGGYINVQEISLGYAIQEKLGPFKTLNIYARARNPFYLYKQDKDLDPQSPNFDYSAYRVFVLGLNINL</sequence>
<dbReference type="RefSeq" id="WP_153511408.1">
    <property type="nucleotide sequence ID" value="NZ_CP045652.1"/>
</dbReference>
<keyword evidence="8" id="KW-1133">Transmembrane helix</keyword>
<comment type="similarity">
    <text evidence="7">Belongs to the TonB-dependent receptor family.</text>
</comment>
<evidence type="ECO:0000256" key="1">
    <source>
        <dbReference type="ARBA" id="ARBA00004571"/>
    </source>
</evidence>
<dbReference type="SUPFAM" id="SSF49464">
    <property type="entry name" value="Carboxypeptidase regulatory domain-like"/>
    <property type="match status" value="1"/>
</dbReference>
<evidence type="ECO:0000313" key="10">
    <source>
        <dbReference type="EMBL" id="QGA26559.1"/>
    </source>
</evidence>
<dbReference type="Gene3D" id="2.170.130.10">
    <property type="entry name" value="TonB-dependent receptor, plug domain"/>
    <property type="match status" value="1"/>
</dbReference>
<gene>
    <name evidence="10" type="ORF">GFH32_09570</name>
</gene>
<dbReference type="Proteomes" id="UP000326921">
    <property type="component" value="Chromosome"/>
</dbReference>
<dbReference type="InterPro" id="IPR039426">
    <property type="entry name" value="TonB-dep_rcpt-like"/>
</dbReference>
<dbReference type="AlphaFoldDB" id="A0A5Q0QBK8"/>
<evidence type="ECO:0000256" key="4">
    <source>
        <dbReference type="ARBA" id="ARBA00022692"/>
    </source>
</evidence>
<evidence type="ECO:0000259" key="9">
    <source>
        <dbReference type="Pfam" id="PF07715"/>
    </source>
</evidence>
<keyword evidence="11" id="KW-1185">Reference proteome</keyword>
<dbReference type="InterPro" id="IPR023997">
    <property type="entry name" value="TonB-dep_OMP_SusC/RagA_CS"/>
</dbReference>
<keyword evidence="4 7" id="KW-0812">Transmembrane</keyword>
<dbReference type="KEGG" id="sphe:GFH32_09570"/>
<dbReference type="Pfam" id="PF07715">
    <property type="entry name" value="Plug"/>
    <property type="match status" value="1"/>
</dbReference>
<keyword evidence="3 7" id="KW-1134">Transmembrane beta strand</keyword>
<dbReference type="Gene3D" id="2.40.170.20">
    <property type="entry name" value="TonB-dependent receptor, beta-barrel domain"/>
    <property type="match status" value="1"/>
</dbReference>
<dbReference type="PROSITE" id="PS52016">
    <property type="entry name" value="TONB_DEPENDENT_REC_3"/>
    <property type="match status" value="1"/>
</dbReference>
<feature type="transmembrane region" description="Helical" evidence="8">
    <location>
        <begin position="6"/>
        <end position="26"/>
    </location>
</feature>
<keyword evidence="2 7" id="KW-0813">Transport</keyword>
<dbReference type="InterPro" id="IPR036942">
    <property type="entry name" value="Beta-barrel_TonB_sf"/>
</dbReference>
<dbReference type="InterPro" id="IPR023996">
    <property type="entry name" value="TonB-dep_OMP_SusC/RagA"/>
</dbReference>
<dbReference type="SUPFAM" id="SSF56935">
    <property type="entry name" value="Porins"/>
    <property type="match status" value="1"/>
</dbReference>
<accession>A0A5Q0QBK8</accession>
<evidence type="ECO:0000256" key="7">
    <source>
        <dbReference type="PROSITE-ProRule" id="PRU01360"/>
    </source>
</evidence>
<evidence type="ECO:0000256" key="8">
    <source>
        <dbReference type="SAM" id="Phobius"/>
    </source>
</evidence>
<evidence type="ECO:0000256" key="3">
    <source>
        <dbReference type="ARBA" id="ARBA00022452"/>
    </source>
</evidence>
<keyword evidence="6 7" id="KW-0998">Cell outer membrane</keyword>
<reference evidence="10 11" key="1">
    <citation type="submission" date="2019-10" db="EMBL/GenBank/DDBJ databases">
        <authorList>
            <person name="Dong K."/>
        </authorList>
    </citation>
    <scope>NUCLEOTIDE SEQUENCE [LARGE SCALE GENOMIC DNA]</scope>
    <source>
        <strain evidence="11">dk4302</strain>
    </source>
</reference>
<dbReference type="InterPro" id="IPR012910">
    <property type="entry name" value="Plug_dom"/>
</dbReference>
<evidence type="ECO:0000256" key="6">
    <source>
        <dbReference type="ARBA" id="ARBA00023237"/>
    </source>
</evidence>
<dbReference type="FunFam" id="2.170.130.10:FF:000008">
    <property type="entry name" value="SusC/RagA family TonB-linked outer membrane protein"/>
    <property type="match status" value="1"/>
</dbReference>
<dbReference type="InterPro" id="IPR008969">
    <property type="entry name" value="CarboxyPept-like_regulatory"/>
</dbReference>
<comment type="subcellular location">
    <subcellularLocation>
        <location evidence="1 7">Cell outer membrane</location>
        <topology evidence="1 7">Multi-pass membrane protein</topology>
    </subcellularLocation>
</comment>
<dbReference type="NCBIfam" id="TIGR04056">
    <property type="entry name" value="OMP_RagA_SusC"/>
    <property type="match status" value="1"/>
</dbReference>
<feature type="domain" description="TonB-dependent receptor plug" evidence="9">
    <location>
        <begin position="121"/>
        <end position="227"/>
    </location>
</feature>
<evidence type="ECO:0000313" key="11">
    <source>
        <dbReference type="Proteomes" id="UP000326921"/>
    </source>
</evidence>
<dbReference type="InterPro" id="IPR037066">
    <property type="entry name" value="Plug_dom_sf"/>
</dbReference>
<dbReference type="NCBIfam" id="TIGR04057">
    <property type="entry name" value="SusC_RagA_signa"/>
    <property type="match status" value="1"/>
</dbReference>